<evidence type="ECO:0000313" key="3">
    <source>
        <dbReference type="EMBL" id="MEC4721260.1"/>
    </source>
</evidence>
<evidence type="ECO:0000256" key="2">
    <source>
        <dbReference type="SAM" id="SignalP"/>
    </source>
</evidence>
<dbReference type="EMBL" id="JAWIIV010000017">
    <property type="protein sequence ID" value="MEC4721260.1"/>
    <property type="molecule type" value="Genomic_DNA"/>
</dbReference>
<feature type="compositionally biased region" description="Low complexity" evidence="1">
    <location>
        <begin position="25"/>
        <end position="41"/>
    </location>
</feature>
<keyword evidence="2" id="KW-0732">Signal</keyword>
<feature type="region of interest" description="Disordered" evidence="1">
    <location>
        <begin position="25"/>
        <end position="45"/>
    </location>
</feature>
<name>A0ABU6JCI9_9BURK</name>
<feature type="signal peptide" evidence="2">
    <location>
        <begin position="1"/>
        <end position="20"/>
    </location>
</feature>
<keyword evidence="4" id="KW-1185">Reference proteome</keyword>
<dbReference type="PROSITE" id="PS51257">
    <property type="entry name" value="PROKAR_LIPOPROTEIN"/>
    <property type="match status" value="1"/>
</dbReference>
<dbReference type="RefSeq" id="WP_326507967.1">
    <property type="nucleotide sequence ID" value="NZ_JAWIIV010000017.1"/>
</dbReference>
<comment type="caution">
    <text evidence="3">The sequence shown here is derived from an EMBL/GenBank/DDBJ whole genome shotgun (WGS) entry which is preliminary data.</text>
</comment>
<dbReference type="Proteomes" id="UP001352263">
    <property type="component" value="Unassembled WGS sequence"/>
</dbReference>
<sequence length="126" mass="12557">MKLGIIKLFAIGALGTAVLAGCASSSPTPSSSVASSASSQSGVKTGKVTAVETVAVVDQALVGTSSGNSAVVTTASGGPQALTVQFNDGSEGRYVIERPNVTHTVGETVHVITDGDRIGIMRPQSK</sequence>
<evidence type="ECO:0000313" key="4">
    <source>
        <dbReference type="Proteomes" id="UP001352263"/>
    </source>
</evidence>
<organism evidence="3 4">
    <name type="scientific">Noviherbaspirillum album</name>
    <dbReference type="NCBI Taxonomy" id="3080276"/>
    <lineage>
        <taxon>Bacteria</taxon>
        <taxon>Pseudomonadati</taxon>
        <taxon>Pseudomonadota</taxon>
        <taxon>Betaproteobacteria</taxon>
        <taxon>Burkholderiales</taxon>
        <taxon>Oxalobacteraceae</taxon>
        <taxon>Noviherbaspirillum</taxon>
    </lineage>
</organism>
<gene>
    <name evidence="3" type="ORF">RY831_19015</name>
</gene>
<accession>A0ABU6JCI9</accession>
<reference evidence="3 4" key="1">
    <citation type="submission" date="2023-10" db="EMBL/GenBank/DDBJ databases">
        <title>Noviherbaspirillum sp. CPCC 100848 genome assembly.</title>
        <authorList>
            <person name="Li X.Y."/>
            <person name="Fang X.M."/>
        </authorList>
    </citation>
    <scope>NUCLEOTIDE SEQUENCE [LARGE SCALE GENOMIC DNA]</scope>
    <source>
        <strain evidence="3 4">CPCC 100848</strain>
    </source>
</reference>
<proteinExistence type="predicted"/>
<protein>
    <recommendedName>
        <fullName evidence="5">Lipoprotein</fullName>
    </recommendedName>
</protein>
<feature type="chain" id="PRO_5046001499" description="Lipoprotein" evidence="2">
    <location>
        <begin position="21"/>
        <end position="126"/>
    </location>
</feature>
<evidence type="ECO:0000256" key="1">
    <source>
        <dbReference type="SAM" id="MobiDB-lite"/>
    </source>
</evidence>
<evidence type="ECO:0008006" key="5">
    <source>
        <dbReference type="Google" id="ProtNLM"/>
    </source>
</evidence>